<reference evidence="3 4" key="1">
    <citation type="submission" date="2014-06" db="EMBL/GenBank/DDBJ databases">
        <title>Evolutionary Origins and Diversification of the Mycorrhizal Mutualists.</title>
        <authorList>
            <consortium name="DOE Joint Genome Institute"/>
            <consortium name="Mycorrhizal Genomics Consortium"/>
            <person name="Kohler A."/>
            <person name="Kuo A."/>
            <person name="Nagy L.G."/>
            <person name="Floudas D."/>
            <person name="Copeland A."/>
            <person name="Barry K.W."/>
            <person name="Cichocki N."/>
            <person name="Veneault-Fourrey C."/>
            <person name="LaButti K."/>
            <person name="Lindquist E.A."/>
            <person name="Lipzen A."/>
            <person name="Lundell T."/>
            <person name="Morin E."/>
            <person name="Murat C."/>
            <person name="Riley R."/>
            <person name="Ohm R."/>
            <person name="Sun H."/>
            <person name="Tunlid A."/>
            <person name="Henrissat B."/>
            <person name="Grigoriev I.V."/>
            <person name="Hibbett D.S."/>
            <person name="Martin F."/>
        </authorList>
    </citation>
    <scope>NUCLEOTIDE SEQUENCE [LARGE SCALE GENOMIC DNA]</scope>
    <source>
        <strain evidence="3 4">SS14</strain>
    </source>
</reference>
<dbReference type="OrthoDB" id="3063271at2759"/>
<feature type="domain" description="DUF8191" evidence="2">
    <location>
        <begin position="123"/>
        <end position="197"/>
    </location>
</feature>
<sequence>IYGDEESDSDSGVSDSDSEGGQTSNGECPEPIWDENDEVYRCSDCMFEVVEGECASSKCGLKHRYIEEDEDMLDFDRSISTDNTELRSARMLAPRGMTPIRTTYESDTRPATFLGSQEEYTALLERGATRLMIDTFHLSFENRTGIVAWADQELFDAWTTDAMGYGDCWKIMLGRRIKLSPDDLDGSEWLGNFLEEALLTSRYELYETVKESSGIWVTRPTEFGMKIAHWPFTGEDLGVQEDDDDYDSGEDEGIEVMNNNEEEEDIGHQVDLIKYTDNYTDCESDNEEMMYFAEDESETEEEARIQEAMANDPSLTHSDLLPPLFEANSDSDSDMVGSDWDSDGTLSSDEALKHKTLKLCEPAAKEAIRDSA</sequence>
<evidence type="ECO:0000313" key="3">
    <source>
        <dbReference type="EMBL" id="KIJ25842.1"/>
    </source>
</evidence>
<name>A0A0C9U9T9_SPHS4</name>
<dbReference type="InterPro" id="IPR058504">
    <property type="entry name" value="DUF8191"/>
</dbReference>
<dbReference type="Pfam" id="PF26609">
    <property type="entry name" value="DUF8191"/>
    <property type="match status" value="1"/>
</dbReference>
<dbReference type="Proteomes" id="UP000054279">
    <property type="component" value="Unassembled WGS sequence"/>
</dbReference>
<accession>A0A0C9U9T9</accession>
<dbReference type="HOGENOM" id="CLU_041691_0_0_1"/>
<dbReference type="AlphaFoldDB" id="A0A0C9U9T9"/>
<gene>
    <name evidence="3" type="ORF">M422DRAFT_273179</name>
</gene>
<protein>
    <recommendedName>
        <fullName evidence="2">DUF8191 domain-containing protein</fullName>
    </recommendedName>
</protein>
<evidence type="ECO:0000313" key="4">
    <source>
        <dbReference type="Proteomes" id="UP000054279"/>
    </source>
</evidence>
<feature type="non-terminal residue" evidence="3">
    <location>
        <position position="1"/>
    </location>
</feature>
<proteinExistence type="predicted"/>
<evidence type="ECO:0000259" key="2">
    <source>
        <dbReference type="Pfam" id="PF26609"/>
    </source>
</evidence>
<feature type="region of interest" description="Disordered" evidence="1">
    <location>
        <begin position="315"/>
        <end position="354"/>
    </location>
</feature>
<keyword evidence="4" id="KW-1185">Reference proteome</keyword>
<organism evidence="3 4">
    <name type="scientific">Sphaerobolus stellatus (strain SS14)</name>
    <dbReference type="NCBI Taxonomy" id="990650"/>
    <lineage>
        <taxon>Eukaryota</taxon>
        <taxon>Fungi</taxon>
        <taxon>Dikarya</taxon>
        <taxon>Basidiomycota</taxon>
        <taxon>Agaricomycotina</taxon>
        <taxon>Agaricomycetes</taxon>
        <taxon>Phallomycetidae</taxon>
        <taxon>Geastrales</taxon>
        <taxon>Sphaerobolaceae</taxon>
        <taxon>Sphaerobolus</taxon>
    </lineage>
</organism>
<dbReference type="EMBL" id="KN837396">
    <property type="protein sequence ID" value="KIJ25842.1"/>
    <property type="molecule type" value="Genomic_DNA"/>
</dbReference>
<feature type="compositionally biased region" description="Low complexity" evidence="1">
    <location>
        <begin position="10"/>
        <end position="21"/>
    </location>
</feature>
<feature type="region of interest" description="Disordered" evidence="1">
    <location>
        <begin position="1"/>
        <end position="32"/>
    </location>
</feature>
<evidence type="ECO:0000256" key="1">
    <source>
        <dbReference type="SAM" id="MobiDB-lite"/>
    </source>
</evidence>